<reference evidence="2" key="2">
    <citation type="submission" date="2015-01" db="EMBL/GenBank/DDBJ databases">
        <title>Evolutionary Origins and Diversification of the Mycorrhizal Mutualists.</title>
        <authorList>
            <consortium name="DOE Joint Genome Institute"/>
            <consortium name="Mycorrhizal Genomics Consortium"/>
            <person name="Kohler A."/>
            <person name="Kuo A."/>
            <person name="Nagy L.G."/>
            <person name="Floudas D."/>
            <person name="Copeland A."/>
            <person name="Barry K.W."/>
            <person name="Cichocki N."/>
            <person name="Veneault-Fourrey C."/>
            <person name="LaButti K."/>
            <person name="Lindquist E.A."/>
            <person name="Lipzen A."/>
            <person name="Lundell T."/>
            <person name="Morin E."/>
            <person name="Murat C."/>
            <person name="Riley R."/>
            <person name="Ohm R."/>
            <person name="Sun H."/>
            <person name="Tunlid A."/>
            <person name="Henrissat B."/>
            <person name="Grigoriev I.V."/>
            <person name="Hibbett D.S."/>
            <person name="Martin F."/>
        </authorList>
    </citation>
    <scope>NUCLEOTIDE SEQUENCE [LARGE SCALE GENOMIC DNA]</scope>
    <source>
        <strain evidence="2">F 1598</strain>
    </source>
</reference>
<protein>
    <submittedName>
        <fullName evidence="1">Uncharacterized protein</fullName>
    </submittedName>
</protein>
<organism evidence="1 2">
    <name type="scientific">Piloderma croceum (strain F 1598)</name>
    <dbReference type="NCBI Taxonomy" id="765440"/>
    <lineage>
        <taxon>Eukaryota</taxon>
        <taxon>Fungi</taxon>
        <taxon>Dikarya</taxon>
        <taxon>Basidiomycota</taxon>
        <taxon>Agaricomycotina</taxon>
        <taxon>Agaricomycetes</taxon>
        <taxon>Agaricomycetidae</taxon>
        <taxon>Atheliales</taxon>
        <taxon>Atheliaceae</taxon>
        <taxon>Piloderma</taxon>
    </lineage>
</organism>
<gene>
    <name evidence="1" type="ORF">PILCRDRAFT_16384</name>
</gene>
<accession>A0A0C3EHS1</accession>
<dbReference type="InParanoid" id="A0A0C3EHS1"/>
<keyword evidence="2" id="KW-1185">Reference proteome</keyword>
<dbReference type="EMBL" id="KN833156">
    <property type="protein sequence ID" value="KIM72170.1"/>
    <property type="molecule type" value="Genomic_DNA"/>
</dbReference>
<dbReference type="HOGENOM" id="CLU_1603384_0_0_1"/>
<dbReference type="AlphaFoldDB" id="A0A0C3EHS1"/>
<reference evidence="1 2" key="1">
    <citation type="submission" date="2014-04" db="EMBL/GenBank/DDBJ databases">
        <authorList>
            <consortium name="DOE Joint Genome Institute"/>
            <person name="Kuo A."/>
            <person name="Tarkka M."/>
            <person name="Buscot F."/>
            <person name="Kohler A."/>
            <person name="Nagy L.G."/>
            <person name="Floudas D."/>
            <person name="Copeland A."/>
            <person name="Barry K.W."/>
            <person name="Cichocki N."/>
            <person name="Veneault-Fourrey C."/>
            <person name="LaButti K."/>
            <person name="Lindquist E.A."/>
            <person name="Lipzen A."/>
            <person name="Lundell T."/>
            <person name="Morin E."/>
            <person name="Murat C."/>
            <person name="Sun H."/>
            <person name="Tunlid A."/>
            <person name="Henrissat B."/>
            <person name="Grigoriev I.V."/>
            <person name="Hibbett D.S."/>
            <person name="Martin F."/>
            <person name="Nordberg H.P."/>
            <person name="Cantor M.N."/>
            <person name="Hua S.X."/>
        </authorList>
    </citation>
    <scope>NUCLEOTIDE SEQUENCE [LARGE SCALE GENOMIC DNA]</scope>
    <source>
        <strain evidence="1 2">F 1598</strain>
    </source>
</reference>
<evidence type="ECO:0000313" key="2">
    <source>
        <dbReference type="Proteomes" id="UP000054166"/>
    </source>
</evidence>
<sequence>MDRLISQQYSVPNQEYLNTSLASTLVQLSPILPAEGASLVKSVSILLSKLDLDIHDDRLAMALMDTLAEPLTQFMEISAAVQIQVDKIRDDHNPIDNKITDISMRIDGLHAAVIEAQEQSRVVVSIMESMHTTLQNHIKATIYTATNLPPQPLPTPEMFNPNTYAV</sequence>
<dbReference type="Proteomes" id="UP000054166">
    <property type="component" value="Unassembled WGS sequence"/>
</dbReference>
<evidence type="ECO:0000313" key="1">
    <source>
        <dbReference type="EMBL" id="KIM72170.1"/>
    </source>
</evidence>
<proteinExistence type="predicted"/>
<name>A0A0C3EHS1_PILCF</name>